<dbReference type="InterPro" id="IPR008969">
    <property type="entry name" value="CarboxyPept-like_regulatory"/>
</dbReference>
<protein>
    <recommendedName>
        <fullName evidence="4">Carboxypeptidase regulatory-like domain-containing protein</fullName>
    </recommendedName>
</protein>
<reference evidence="2 3" key="1">
    <citation type="submission" date="2020-01" db="EMBL/GenBank/DDBJ databases">
        <title>The draft genome sequence of Corallococcus exiguus DSM 14696.</title>
        <authorList>
            <person name="Zhang X."/>
            <person name="Zhu H."/>
        </authorList>
    </citation>
    <scope>NUCLEOTIDE SEQUENCE [LARGE SCALE GENOMIC DNA]</scope>
    <source>
        <strain evidence="2 3">DSM 14696</strain>
    </source>
</reference>
<dbReference type="GO" id="GO:0016702">
    <property type="term" value="F:oxidoreductase activity, acting on single donors with incorporation of molecular oxygen, incorporation of two atoms of oxygen"/>
    <property type="evidence" value="ECO:0007669"/>
    <property type="project" value="InterPro"/>
</dbReference>
<dbReference type="Gene3D" id="2.60.130.10">
    <property type="entry name" value="Aromatic compound dioxygenase"/>
    <property type="match status" value="1"/>
</dbReference>
<evidence type="ECO:0000313" key="3">
    <source>
        <dbReference type="Proteomes" id="UP000537825"/>
    </source>
</evidence>
<dbReference type="Proteomes" id="UP000537825">
    <property type="component" value="Unassembled WGS sequence"/>
</dbReference>
<dbReference type="AlphaFoldDB" id="A0A7X5BUV6"/>
<dbReference type="GO" id="GO:0005506">
    <property type="term" value="F:iron ion binding"/>
    <property type="evidence" value="ECO:0007669"/>
    <property type="project" value="InterPro"/>
</dbReference>
<dbReference type="InterPro" id="IPR013784">
    <property type="entry name" value="Carb-bd-like_fold"/>
</dbReference>
<dbReference type="GO" id="GO:0030246">
    <property type="term" value="F:carbohydrate binding"/>
    <property type="evidence" value="ECO:0007669"/>
    <property type="project" value="InterPro"/>
</dbReference>
<dbReference type="SUPFAM" id="SSF49464">
    <property type="entry name" value="Carboxypeptidase regulatory domain-like"/>
    <property type="match status" value="2"/>
</dbReference>
<dbReference type="EMBL" id="JAAAPK010000011">
    <property type="protein sequence ID" value="NBC44760.1"/>
    <property type="molecule type" value="Genomic_DNA"/>
</dbReference>
<dbReference type="Pfam" id="PF13620">
    <property type="entry name" value="CarboxypepD_reg"/>
    <property type="match status" value="1"/>
</dbReference>
<proteinExistence type="predicted"/>
<organism evidence="2 3">
    <name type="scientific">Corallococcus exiguus</name>
    <dbReference type="NCBI Taxonomy" id="83462"/>
    <lineage>
        <taxon>Bacteria</taxon>
        <taxon>Pseudomonadati</taxon>
        <taxon>Myxococcota</taxon>
        <taxon>Myxococcia</taxon>
        <taxon>Myxococcales</taxon>
        <taxon>Cystobacterineae</taxon>
        <taxon>Myxococcaceae</taxon>
        <taxon>Corallococcus</taxon>
    </lineage>
</organism>
<dbReference type="Gene3D" id="2.60.40.1120">
    <property type="entry name" value="Carboxypeptidase-like, regulatory domain"/>
    <property type="match status" value="2"/>
</dbReference>
<dbReference type="InterPro" id="IPR015889">
    <property type="entry name" value="Intradiol_dOase_core"/>
</dbReference>
<evidence type="ECO:0000313" key="2">
    <source>
        <dbReference type="EMBL" id="NBC44760.1"/>
    </source>
</evidence>
<name>A0A7X5BUV6_9BACT</name>
<sequence>MRRGNRAAGFTVAVVVGLLLLGFFVLREHGSAPGPASQHSTTASRFFTGPHAKQAPATGSPRITGVVRDARGPVAGVRVFASRAEPEVTLSERSCPPSEDAPAESPPRLMECWNEAFDELVDQIGKREGEAPTVAETTSAEDGTFALDGLPDGTVTLHASSGQNVAMLPDVATGQQDVVLVLDEGRFFEGVVLDDVVEGKPIAGARITVFTREHTRFFPATGGADGRFRIGPVPPADHGILITAPGFSPLLKMEAEPQEDTFVLDRPAKFAGTVVTAKGAPAPGISVRLHTPSLAPESRTTLTDARGRFSFPSSEGVLAQLFAETPAHDGFASLGTEPREDVVLTLGPGMFLQGTVSDESGNPIPSARVEAFRLDEDAPSQRGRTVTDARGHYRLGPLFRMQHLVAARAEHYVDRREEHEEPEQTEVSLDFTLQRAVSLEGVLVDEADQPLAGLEVQLHPGVAPRLSPYLGVITDYTVTDEAGRFLLDAKEAGAAWLDVSGTNFIPQRVNVTLPSSKLRLVLRQGASVAVTVLSAAGAPVRDARVTLWQRDARGEADHAGGTDTRGQVTLQGVPPGRYVAEALVPGRAVDVYASQSLEVLPGEAPSVTLRMEEGRTLRGVAMTSQGRPLPGVHIRAKVLDADRPLYRDRGERFRSRTERRAEGVHTDAEGHFLLRSLSASRYELTASLQEHFLDAQSSQGVRAGEYETAVVDRDTTEVRLMMRRIPHVRGRVVAEGGAKLESFVVNDHEYTDPDGHFDQQLIEVSGPQRIVVQARGFAPVERTVTPDGESELDLGTLTLTRGRTLKVFLREAATGAPYTGRVRDDSGQETTVAVSYHVEEDGVADGPSFRVPTQAVPSKDGSLLMEQVPTTACTLEVDTELHLPLRVTVGAEVEHITLSLEKGARVTGHVRDAQGQPVKAQLIFTRPDGSEFRRKPRPGDFTLAVIPPGLYTVDVWPEERTNEVIFQPRVVRIPSSGDVTLEFNALGAGTTVTLRLPEDVGTAFLLSGRAPTPNNSRAFNHLIHQGHPLTEWSGTSVTFRRVPAGHYTVIAGNRGKDRIHREELDVPAEGTVSRDVKPVWMPLAR</sequence>
<gene>
    <name evidence="2" type="ORF">GTZ93_33650</name>
</gene>
<evidence type="ECO:0000256" key="1">
    <source>
        <dbReference type="SAM" id="MobiDB-lite"/>
    </source>
</evidence>
<dbReference type="SUPFAM" id="SSF49452">
    <property type="entry name" value="Starch-binding domain-like"/>
    <property type="match status" value="2"/>
</dbReference>
<keyword evidence="3" id="KW-1185">Reference proteome</keyword>
<accession>A0A7X5BUV6</accession>
<dbReference type="RefSeq" id="WP_139916820.1">
    <property type="nucleotide sequence ID" value="NZ_CBCSLE010000097.1"/>
</dbReference>
<feature type="region of interest" description="Disordered" evidence="1">
    <location>
        <begin position="86"/>
        <end position="106"/>
    </location>
</feature>
<evidence type="ECO:0008006" key="4">
    <source>
        <dbReference type="Google" id="ProtNLM"/>
    </source>
</evidence>
<comment type="caution">
    <text evidence="2">The sequence shown here is derived from an EMBL/GenBank/DDBJ whole genome shotgun (WGS) entry which is preliminary data.</text>
</comment>